<evidence type="ECO:0000259" key="1">
    <source>
        <dbReference type="SMART" id="SM00382"/>
    </source>
</evidence>
<proteinExistence type="predicted"/>
<evidence type="ECO:0000313" key="3">
    <source>
        <dbReference type="Proteomes" id="UP000028534"/>
    </source>
</evidence>
<dbReference type="InterPro" id="IPR027417">
    <property type="entry name" value="P-loop_NTPase"/>
</dbReference>
<organism evidence="2 3">
    <name type="scientific">Sphingobium yanoikuyae</name>
    <name type="common">Sphingomonas yanoikuyae</name>
    <dbReference type="NCBI Taxonomy" id="13690"/>
    <lineage>
        <taxon>Bacteria</taxon>
        <taxon>Pseudomonadati</taxon>
        <taxon>Pseudomonadota</taxon>
        <taxon>Alphaproteobacteria</taxon>
        <taxon>Sphingomonadales</taxon>
        <taxon>Sphingomonadaceae</taxon>
        <taxon>Sphingobium</taxon>
    </lineage>
</organism>
<protein>
    <recommendedName>
        <fullName evidence="1">AAA+ ATPase domain-containing protein</fullName>
    </recommendedName>
</protein>
<dbReference type="SUPFAM" id="SSF52540">
    <property type="entry name" value="P-loop containing nucleoside triphosphate hydrolases"/>
    <property type="match status" value="1"/>
</dbReference>
<dbReference type="EMBL" id="JGVR01000042">
    <property type="protein sequence ID" value="KEZ15305.1"/>
    <property type="molecule type" value="Genomic_DNA"/>
</dbReference>
<gene>
    <name evidence="2" type="ORF">CP98_04541</name>
</gene>
<dbReference type="InterPro" id="IPR003593">
    <property type="entry name" value="AAA+_ATPase"/>
</dbReference>
<dbReference type="Pfam" id="PF13401">
    <property type="entry name" value="AAA_22"/>
    <property type="match status" value="1"/>
</dbReference>
<dbReference type="AlphaFoldDB" id="A0A084EBG3"/>
<accession>A0A084EBG3</accession>
<dbReference type="eggNOG" id="COG1672">
    <property type="taxonomic scope" value="Bacteria"/>
</dbReference>
<reference evidence="2 3" key="1">
    <citation type="submission" date="2014-03" db="EMBL/GenBank/DDBJ databases">
        <title>Genome sequence of Sphingobium yanoikuyae B1.</title>
        <authorList>
            <person name="Gan H.M."/>
            <person name="Gan H.Y."/>
            <person name="Savka M.A."/>
        </authorList>
    </citation>
    <scope>NUCLEOTIDE SEQUENCE [LARGE SCALE GENOMIC DNA]</scope>
    <source>
        <strain evidence="2 3">B1</strain>
    </source>
</reference>
<dbReference type="PATRIC" id="fig|13690.10.peg.4676"/>
<sequence length="365" mass="40506">MFAGRTKLLESLIRSIEDQQMHLVLFGPRGIGKTSALHVLCSIAQEARYVVRYISCGERTDFPELFRAILNDIPLLYHENYDPTSDEIEDGLNFGHLLPDAPLTVAALSDVLAKISGTRLLIVLDEFDRAHGAEFRRSIAELIKNLSDRGSRVQLVIAGVAQNLNEIIEHIPSIRRNIIGIQLPNMAAEEIAELIANGQAESGMEFAQARRLIADVALGLPYLASLISQHAGLAALERDDSQVSPADVETAIGRAVEEIELRIAPANRHQIDRAFAEGRERELGLLSRVALQNSGRLDDMHVHEAIDLKVPAQDYLQSLSDLYGLIAPINDDPRDAYAFVDDGVPVYLWMRLMQDHVLRDLVMQS</sequence>
<name>A0A084EBG3_SPHYA</name>
<dbReference type="InterPro" id="IPR049945">
    <property type="entry name" value="AAA_22"/>
</dbReference>
<dbReference type="PANTHER" id="PTHR34301">
    <property type="entry name" value="DNA-BINDING PROTEIN-RELATED"/>
    <property type="match status" value="1"/>
</dbReference>
<dbReference type="GO" id="GO:0016887">
    <property type="term" value="F:ATP hydrolysis activity"/>
    <property type="evidence" value="ECO:0007669"/>
    <property type="project" value="InterPro"/>
</dbReference>
<dbReference type="PANTHER" id="PTHR34301:SF8">
    <property type="entry name" value="ATPASE DOMAIN-CONTAINING PROTEIN"/>
    <property type="match status" value="1"/>
</dbReference>
<dbReference type="Gene3D" id="3.40.50.300">
    <property type="entry name" value="P-loop containing nucleotide triphosphate hydrolases"/>
    <property type="match status" value="1"/>
</dbReference>
<evidence type="ECO:0000313" key="2">
    <source>
        <dbReference type="EMBL" id="KEZ15305.1"/>
    </source>
</evidence>
<dbReference type="Proteomes" id="UP000028534">
    <property type="component" value="Unassembled WGS sequence"/>
</dbReference>
<comment type="caution">
    <text evidence="2">The sequence shown here is derived from an EMBL/GenBank/DDBJ whole genome shotgun (WGS) entry which is preliminary data.</text>
</comment>
<feature type="domain" description="AAA+ ATPase" evidence="1">
    <location>
        <begin position="19"/>
        <end position="185"/>
    </location>
</feature>
<dbReference type="SMART" id="SM00382">
    <property type="entry name" value="AAA"/>
    <property type="match status" value="1"/>
</dbReference>